<evidence type="ECO:0000313" key="2">
    <source>
        <dbReference type="Proteomes" id="UP000310200"/>
    </source>
</evidence>
<gene>
    <name evidence="1" type="ORF">DBV15_09758</name>
</gene>
<reference evidence="1 2" key="1">
    <citation type="journal article" date="2019" name="Philos. Trans. R. Soc. Lond., B, Biol. Sci.">
        <title>Ant behaviour and brain gene expression of defending hosts depend on the ecological success of the intruding social parasite.</title>
        <authorList>
            <person name="Kaur R."/>
            <person name="Stoldt M."/>
            <person name="Jongepier E."/>
            <person name="Feldmeyer B."/>
            <person name="Menzel F."/>
            <person name="Bornberg-Bauer E."/>
            <person name="Foitzik S."/>
        </authorList>
    </citation>
    <scope>NUCLEOTIDE SEQUENCE [LARGE SCALE GENOMIC DNA]</scope>
    <source>
        <tissue evidence="1">Whole body</tissue>
    </source>
</reference>
<proteinExistence type="predicted"/>
<accession>A0A4S2L0R9</accession>
<dbReference type="SUPFAM" id="SSF55856">
    <property type="entry name" value="Cytochrome b5-like heme/steroid binding domain"/>
    <property type="match status" value="1"/>
</dbReference>
<dbReference type="InterPro" id="IPR036400">
    <property type="entry name" value="Cyt_B5-like_heme/steroid_sf"/>
</dbReference>
<comment type="caution">
    <text evidence="1">The sequence shown here is derived from an EMBL/GenBank/DDBJ whole genome shotgun (WGS) entry which is preliminary data.</text>
</comment>
<name>A0A4S2L0R9_9HYME</name>
<protein>
    <submittedName>
        <fullName evidence="1">Uncharacterized protein</fullName>
    </submittedName>
</protein>
<dbReference type="AlphaFoldDB" id="A0A4S2L0R9"/>
<evidence type="ECO:0000313" key="1">
    <source>
        <dbReference type="EMBL" id="TGZ56322.1"/>
    </source>
</evidence>
<dbReference type="Proteomes" id="UP000310200">
    <property type="component" value="Unassembled WGS sequence"/>
</dbReference>
<sequence length="209" mass="23934">MLGSGIPERLSSPHLTERTLNIVDTIYFGLNANSGWSKVFNTNELRYTNLENGLYLSILGKVFDVTKGENHLEELITPSLVIRLKNKDAKRQKPYGNSMQNLGFYLSEAAFLRDVSARRYIVKIAPRTGRSLYTLFIVARTYRCYRSISWYKTRFVGSNVKHMCAPLIDRDKALESIICTFRDSVEPEEAIQKADRKRDASLENGSWLV</sequence>
<dbReference type="EMBL" id="QBLH01000344">
    <property type="protein sequence ID" value="TGZ56322.1"/>
    <property type="molecule type" value="Genomic_DNA"/>
</dbReference>
<organism evidence="1 2">
    <name type="scientific">Temnothorax longispinosus</name>
    <dbReference type="NCBI Taxonomy" id="300112"/>
    <lineage>
        <taxon>Eukaryota</taxon>
        <taxon>Metazoa</taxon>
        <taxon>Ecdysozoa</taxon>
        <taxon>Arthropoda</taxon>
        <taxon>Hexapoda</taxon>
        <taxon>Insecta</taxon>
        <taxon>Pterygota</taxon>
        <taxon>Neoptera</taxon>
        <taxon>Endopterygota</taxon>
        <taxon>Hymenoptera</taxon>
        <taxon>Apocrita</taxon>
        <taxon>Aculeata</taxon>
        <taxon>Formicoidea</taxon>
        <taxon>Formicidae</taxon>
        <taxon>Myrmicinae</taxon>
        <taxon>Temnothorax</taxon>
    </lineage>
</organism>
<keyword evidence="2" id="KW-1185">Reference proteome</keyword>
<dbReference type="STRING" id="300112.A0A4S2L0R9"/>